<dbReference type="EMBL" id="JADBJN010000004">
    <property type="protein sequence ID" value="KAG5669436.1"/>
    <property type="molecule type" value="Genomic_DNA"/>
</dbReference>
<evidence type="ECO:0000256" key="1">
    <source>
        <dbReference type="ARBA" id="ARBA00022614"/>
    </source>
</evidence>
<gene>
    <name evidence="3" type="ORF">PVAND_017323</name>
</gene>
<proteinExistence type="predicted"/>
<dbReference type="PANTHER" id="PTHR45712:SF22">
    <property type="entry name" value="INSULIN-LIKE GROWTH FACTOR-BINDING PROTEIN COMPLEX ACID LABILE SUBUNIT"/>
    <property type="match status" value="1"/>
</dbReference>
<dbReference type="PANTHER" id="PTHR45712">
    <property type="entry name" value="AGAP008170-PA"/>
    <property type="match status" value="1"/>
</dbReference>
<evidence type="ECO:0000313" key="4">
    <source>
        <dbReference type="Proteomes" id="UP001107558"/>
    </source>
</evidence>
<evidence type="ECO:0008006" key="5">
    <source>
        <dbReference type="Google" id="ProtNLM"/>
    </source>
</evidence>
<dbReference type="Proteomes" id="UP001107558">
    <property type="component" value="Chromosome 4"/>
</dbReference>
<keyword evidence="2" id="KW-0677">Repeat</keyword>
<comment type="caution">
    <text evidence="3">The sequence shown here is derived from an EMBL/GenBank/DDBJ whole genome shotgun (WGS) entry which is preliminary data.</text>
</comment>
<keyword evidence="4" id="KW-1185">Reference proteome</keyword>
<dbReference type="InterPro" id="IPR032675">
    <property type="entry name" value="LRR_dom_sf"/>
</dbReference>
<protein>
    <recommendedName>
        <fullName evidence="5">Leucine rich repeat protein</fullName>
    </recommendedName>
</protein>
<dbReference type="InterPro" id="IPR050333">
    <property type="entry name" value="SLRP"/>
</dbReference>
<dbReference type="GO" id="GO:0005615">
    <property type="term" value="C:extracellular space"/>
    <property type="evidence" value="ECO:0007669"/>
    <property type="project" value="TreeGrafter"/>
</dbReference>
<reference evidence="3" key="1">
    <citation type="submission" date="2021-03" db="EMBL/GenBank/DDBJ databases">
        <title>Chromosome level genome of the anhydrobiotic midge Polypedilum vanderplanki.</title>
        <authorList>
            <person name="Yoshida Y."/>
            <person name="Kikawada T."/>
            <person name="Gusev O."/>
        </authorList>
    </citation>
    <scope>NUCLEOTIDE SEQUENCE</scope>
    <source>
        <strain evidence="3">NIAS01</strain>
        <tissue evidence="3">Whole body or cell culture</tissue>
    </source>
</reference>
<evidence type="ECO:0000256" key="2">
    <source>
        <dbReference type="ARBA" id="ARBA00022737"/>
    </source>
</evidence>
<dbReference type="SUPFAM" id="SSF52058">
    <property type="entry name" value="L domain-like"/>
    <property type="match status" value="1"/>
</dbReference>
<keyword evidence="1" id="KW-0433">Leucine-rich repeat</keyword>
<name>A0A9J6BHX7_POLVA</name>
<sequence>MQLIFSLCSAGWLTQPQWNIYQQQPNLNQPNGYQPVLQHLNDYQPNQYQLNQHQSQSYDLQNTQQQVQLQQLQPVNNFQKTLMLKNNKKEEDYLVTKQSTLGEVKNNVLKCHVTRKTFENPFDLSKVNEPLICTFNNGLTEPIDFQKPITNITGYHSDLYQINSTIKFQITNKYLGNNFPINLGHFFINLEYIFINNCNLTKFGKDNLKQFPKLKYINFNNNNVTSIESEAFKFNSALKFIDLKNNRIKEINLDNFEFFSKNKPFINLTNNTCVSQDCIDKAHFSYCIRAVMFQCINGLFFAQDQKIDLIESLDTLKENLNEDQNDKLIDLIKKKFNTQ</sequence>
<dbReference type="AlphaFoldDB" id="A0A9J6BHX7"/>
<organism evidence="3 4">
    <name type="scientific">Polypedilum vanderplanki</name>
    <name type="common">Sleeping chironomid midge</name>
    <dbReference type="NCBI Taxonomy" id="319348"/>
    <lineage>
        <taxon>Eukaryota</taxon>
        <taxon>Metazoa</taxon>
        <taxon>Ecdysozoa</taxon>
        <taxon>Arthropoda</taxon>
        <taxon>Hexapoda</taxon>
        <taxon>Insecta</taxon>
        <taxon>Pterygota</taxon>
        <taxon>Neoptera</taxon>
        <taxon>Endopterygota</taxon>
        <taxon>Diptera</taxon>
        <taxon>Nematocera</taxon>
        <taxon>Chironomoidea</taxon>
        <taxon>Chironomidae</taxon>
        <taxon>Chironominae</taxon>
        <taxon>Polypedilum</taxon>
        <taxon>Polypedilum</taxon>
    </lineage>
</organism>
<dbReference type="Gene3D" id="3.80.10.10">
    <property type="entry name" value="Ribonuclease Inhibitor"/>
    <property type="match status" value="1"/>
</dbReference>
<accession>A0A9J6BHX7</accession>
<evidence type="ECO:0000313" key="3">
    <source>
        <dbReference type="EMBL" id="KAG5669436.1"/>
    </source>
</evidence>
<dbReference type="InterPro" id="IPR001611">
    <property type="entry name" value="Leu-rich_rpt"/>
</dbReference>
<dbReference type="Pfam" id="PF13855">
    <property type="entry name" value="LRR_8"/>
    <property type="match status" value="1"/>
</dbReference>